<dbReference type="EMBL" id="CAUYUJ010008126">
    <property type="protein sequence ID" value="CAK0822966.1"/>
    <property type="molecule type" value="Genomic_DNA"/>
</dbReference>
<feature type="compositionally biased region" description="Basic and acidic residues" evidence="1">
    <location>
        <begin position="60"/>
        <end position="92"/>
    </location>
</feature>
<organism evidence="3 4">
    <name type="scientific">Prorocentrum cordatum</name>
    <dbReference type="NCBI Taxonomy" id="2364126"/>
    <lineage>
        <taxon>Eukaryota</taxon>
        <taxon>Sar</taxon>
        <taxon>Alveolata</taxon>
        <taxon>Dinophyceae</taxon>
        <taxon>Prorocentrales</taxon>
        <taxon>Prorocentraceae</taxon>
        <taxon>Prorocentrum</taxon>
    </lineage>
</organism>
<gene>
    <name evidence="3" type="ORF">PCOR1329_LOCUS23847</name>
</gene>
<evidence type="ECO:0000313" key="4">
    <source>
        <dbReference type="Proteomes" id="UP001189429"/>
    </source>
</evidence>
<keyword evidence="4" id="KW-1185">Reference proteome</keyword>
<accession>A0ABN9RUF4</accession>
<feature type="signal peptide" evidence="2">
    <location>
        <begin position="1"/>
        <end position="18"/>
    </location>
</feature>
<protein>
    <submittedName>
        <fullName evidence="3">Uncharacterized protein</fullName>
    </submittedName>
</protein>
<evidence type="ECO:0000313" key="3">
    <source>
        <dbReference type="EMBL" id="CAK0822966.1"/>
    </source>
</evidence>
<evidence type="ECO:0000256" key="1">
    <source>
        <dbReference type="SAM" id="MobiDB-lite"/>
    </source>
</evidence>
<evidence type="ECO:0000256" key="2">
    <source>
        <dbReference type="SAM" id="SignalP"/>
    </source>
</evidence>
<keyword evidence="2" id="KW-0732">Signal</keyword>
<feature type="chain" id="PRO_5046571010" evidence="2">
    <location>
        <begin position="19"/>
        <end position="104"/>
    </location>
</feature>
<dbReference type="Proteomes" id="UP001189429">
    <property type="component" value="Unassembled WGS sequence"/>
</dbReference>
<feature type="region of interest" description="Disordered" evidence="1">
    <location>
        <begin position="60"/>
        <end position="104"/>
    </location>
</feature>
<name>A0ABN9RUF4_9DINO</name>
<comment type="caution">
    <text evidence="3">The sequence shown here is derived from an EMBL/GenBank/DDBJ whole genome shotgun (WGS) entry which is preliminary data.</text>
</comment>
<sequence length="104" mass="12271">MVRCKGAVLVFFFPSIWSWPTDPRSQREEREEAWRFKRAQDRARLEREVERARLHRLRADKAERDADNVQPLAHERATDAEAAAEARRDRAATSELAARTRLRE</sequence>
<feature type="non-terminal residue" evidence="3">
    <location>
        <position position="104"/>
    </location>
</feature>
<proteinExistence type="predicted"/>
<reference evidence="3" key="1">
    <citation type="submission" date="2023-10" db="EMBL/GenBank/DDBJ databases">
        <authorList>
            <person name="Chen Y."/>
            <person name="Shah S."/>
            <person name="Dougan E. K."/>
            <person name="Thang M."/>
            <person name="Chan C."/>
        </authorList>
    </citation>
    <scope>NUCLEOTIDE SEQUENCE [LARGE SCALE GENOMIC DNA]</scope>
</reference>